<sequence length="310" mass="34358">MAGSRQKYLSSGQNSIIGNHTFYPTHFMKRNFLNIVMLMLALSTLTIDNAFSQGLKMPAASSKQTITQDLGISQITISYARPNVKGRKIFGGLEPYGAVWRTGANGATTLTFSGDVIINGKTIPAGTYGLFTIPNKNEWTIILNKDSKQWGAYEYKQADDVLRFNVKPEQTKSKVETFTISFPEVTATEATLAIAWENTKVTFPIQVNQDAEIMASIDEAMKGDKKPYLAAAQYYLNNNKDLDKALTWADEAVKANPALPYPYYWKAQIQLKKGDKAGAKATAELGKQVAEKAKSDEYIRLNSQIIEKAK</sequence>
<gene>
    <name evidence="2" type="ordered locus">Sph21_1441</name>
</gene>
<keyword evidence="1" id="KW-0472">Membrane</keyword>
<dbReference type="AlphaFoldDB" id="F4C169"/>
<dbReference type="Pfam" id="PF11138">
    <property type="entry name" value="DUF2911"/>
    <property type="match status" value="1"/>
</dbReference>
<dbReference type="HOGENOM" id="CLU_062228_0_0_10"/>
<dbReference type="KEGG" id="shg:Sph21_1441"/>
<keyword evidence="1" id="KW-0812">Transmembrane</keyword>
<evidence type="ECO:0008006" key="3">
    <source>
        <dbReference type="Google" id="ProtNLM"/>
    </source>
</evidence>
<evidence type="ECO:0000313" key="2">
    <source>
        <dbReference type="EMBL" id="ADZ78003.1"/>
    </source>
</evidence>
<proteinExistence type="predicted"/>
<feature type="transmembrane region" description="Helical" evidence="1">
    <location>
        <begin position="32"/>
        <end position="51"/>
    </location>
</feature>
<dbReference type="InterPro" id="IPR021314">
    <property type="entry name" value="DUF2911"/>
</dbReference>
<accession>F4C169</accession>
<dbReference type="STRING" id="743722.Sph21_1441"/>
<dbReference type="PATRIC" id="fig|743722.3.peg.1543"/>
<evidence type="ECO:0000256" key="1">
    <source>
        <dbReference type="SAM" id="Phobius"/>
    </source>
</evidence>
<dbReference type="EMBL" id="CP002584">
    <property type="protein sequence ID" value="ADZ78003.1"/>
    <property type="molecule type" value="Genomic_DNA"/>
</dbReference>
<reference evidence="2" key="1">
    <citation type="submission" date="2011-03" db="EMBL/GenBank/DDBJ databases">
        <title>Complete sequence of Sphingobacterium sp. 21.</title>
        <authorList>
            <consortium name="US DOE Joint Genome Institute"/>
            <person name="Lucas S."/>
            <person name="Copeland A."/>
            <person name="Lapidus A."/>
            <person name="Cheng J.-F."/>
            <person name="Goodwin L."/>
            <person name="Pitluck S."/>
            <person name="Davenport K."/>
            <person name="Detter J.C."/>
            <person name="Han C."/>
            <person name="Tapia R."/>
            <person name="Land M."/>
            <person name="Hauser L."/>
            <person name="Kyrpides N."/>
            <person name="Ivanova N."/>
            <person name="Ovchinnikova G."/>
            <person name="Pagani I."/>
            <person name="Siebers A.K."/>
            <person name="Allgaier M."/>
            <person name="Thelen M.P."/>
            <person name="Hugenholtz P."/>
            <person name="Woyke T."/>
        </authorList>
    </citation>
    <scope>NUCLEOTIDE SEQUENCE</scope>
    <source>
        <strain evidence="2">21</strain>
    </source>
</reference>
<dbReference type="eggNOG" id="COG0457">
    <property type="taxonomic scope" value="Bacteria"/>
</dbReference>
<dbReference type="InterPro" id="IPR011990">
    <property type="entry name" value="TPR-like_helical_dom_sf"/>
</dbReference>
<name>F4C169_SPHS2</name>
<keyword evidence="1" id="KW-1133">Transmembrane helix</keyword>
<organism evidence="2">
    <name type="scientific">Sphingobacterium sp. (strain 21)</name>
    <dbReference type="NCBI Taxonomy" id="743722"/>
    <lineage>
        <taxon>Bacteria</taxon>
        <taxon>Pseudomonadati</taxon>
        <taxon>Bacteroidota</taxon>
        <taxon>Sphingobacteriia</taxon>
        <taxon>Sphingobacteriales</taxon>
        <taxon>Sphingobacteriaceae</taxon>
        <taxon>Sphingobacterium</taxon>
    </lineage>
</organism>
<protein>
    <recommendedName>
        <fullName evidence="3">DUF2911 domain-containing protein</fullName>
    </recommendedName>
</protein>
<dbReference type="Gene3D" id="1.25.40.1040">
    <property type="match status" value="1"/>
</dbReference>
<dbReference type="SUPFAM" id="SSF48452">
    <property type="entry name" value="TPR-like"/>
    <property type="match status" value="1"/>
</dbReference>